<evidence type="ECO:0000313" key="3">
    <source>
        <dbReference type="Proteomes" id="UP000708208"/>
    </source>
</evidence>
<feature type="transmembrane region" description="Helical" evidence="1">
    <location>
        <begin position="173"/>
        <end position="202"/>
    </location>
</feature>
<dbReference type="EMBL" id="CAJVCH010196110">
    <property type="protein sequence ID" value="CAG7730538.1"/>
    <property type="molecule type" value="Genomic_DNA"/>
</dbReference>
<comment type="caution">
    <text evidence="2">The sequence shown here is derived from an EMBL/GenBank/DDBJ whole genome shotgun (WGS) entry which is preliminary data.</text>
</comment>
<organism evidence="2 3">
    <name type="scientific">Allacma fusca</name>
    <dbReference type="NCBI Taxonomy" id="39272"/>
    <lineage>
        <taxon>Eukaryota</taxon>
        <taxon>Metazoa</taxon>
        <taxon>Ecdysozoa</taxon>
        <taxon>Arthropoda</taxon>
        <taxon>Hexapoda</taxon>
        <taxon>Collembola</taxon>
        <taxon>Symphypleona</taxon>
        <taxon>Sminthuridae</taxon>
        <taxon>Allacma</taxon>
    </lineage>
</organism>
<keyword evidence="1" id="KW-1133">Transmembrane helix</keyword>
<dbReference type="AlphaFoldDB" id="A0A8J2JZV2"/>
<feature type="transmembrane region" description="Helical" evidence="1">
    <location>
        <begin position="128"/>
        <end position="147"/>
    </location>
</feature>
<keyword evidence="1" id="KW-0812">Transmembrane</keyword>
<reference evidence="2" key="1">
    <citation type="submission" date="2021-06" db="EMBL/GenBank/DDBJ databases">
        <authorList>
            <person name="Hodson N. C."/>
            <person name="Mongue J. A."/>
            <person name="Jaron S. K."/>
        </authorList>
    </citation>
    <scope>NUCLEOTIDE SEQUENCE</scope>
</reference>
<protein>
    <submittedName>
        <fullName evidence="2">Uncharacterized protein</fullName>
    </submittedName>
</protein>
<accession>A0A8J2JZV2</accession>
<sequence length="250" mass="28791">MASIIDLYILFAGYLGTFPAKSPNINSKEFVFSWCHPRPWISVLLCIAHFFILIEYAYFIPKTGIVDKDAVDRFVFYLFLLVVGVSDLIIRITTLAKCSIIIELTTTLAQSGIQTALRDPSRCTSFEITYILAAMQLLMYSVFRAYYFDLSGEQTNSILFELFPDSKVPWLRIGVQIVFVVFDLLHSCCIHFAFSFLFLVGIELAQNFEKMIDLTLKISREYPYQTDAINDLRAEFKDLKNCFNMYGEIQ</sequence>
<gene>
    <name evidence="2" type="ORF">AFUS01_LOCUS19173</name>
</gene>
<name>A0A8J2JZV2_9HEXA</name>
<keyword evidence="3" id="KW-1185">Reference proteome</keyword>
<proteinExistence type="predicted"/>
<feature type="transmembrane region" description="Helical" evidence="1">
    <location>
        <begin position="40"/>
        <end position="59"/>
    </location>
</feature>
<evidence type="ECO:0000256" key="1">
    <source>
        <dbReference type="SAM" id="Phobius"/>
    </source>
</evidence>
<keyword evidence="1" id="KW-0472">Membrane</keyword>
<evidence type="ECO:0000313" key="2">
    <source>
        <dbReference type="EMBL" id="CAG7730538.1"/>
    </source>
</evidence>
<dbReference type="Proteomes" id="UP000708208">
    <property type="component" value="Unassembled WGS sequence"/>
</dbReference>
<feature type="transmembrane region" description="Helical" evidence="1">
    <location>
        <begin position="74"/>
        <end position="90"/>
    </location>
</feature>